<evidence type="ECO:0000313" key="2">
    <source>
        <dbReference type="EMBL" id="BFO13779.1"/>
    </source>
</evidence>
<name>A0AAT9H8L9_9ACTN</name>
<gene>
    <name evidence="2" type="ORF">SHKM778_01670</name>
</gene>
<dbReference type="InterPro" id="IPR001173">
    <property type="entry name" value="Glyco_trans_2-like"/>
</dbReference>
<dbReference type="InterPro" id="IPR029044">
    <property type="entry name" value="Nucleotide-diphossugar_trans"/>
</dbReference>
<sequence>MTTAPSDVDVVLPCLNEAEALPWVLERIPPGWRALVVDNGSTDGSAGVARACGATVVHEPRRGFGAACHSGLTAATADVVCFCDGDASLDPSLLVPFVREVRDGEADLVLGRRRPRDRGAWPAHARAGNLALARMLRRRTGLRLHDLGPLRAARREPLLTLGLTDRRSGYPLQMVVRAADAGWRITEHDVPYLPRTGASKVTGTWRGTWQAVRDMSRVLNEPPYTEGNRPLTTLLVIAKEPRPGRVKTRLTPPFTPGQAAELAEAALADTLHAVAATPASRRVLVLDGAPGPWLPPGFDVVPQCAGGLDERLADAFAHCDGPALLIGMDTPQVTPKLLTVDFADCDAHFGPAEDGGFWALGLARPDPALLRGVPMSTPVTGTAQRNRLLTAGLRVRDLPPLRDVDTAADARAVAALAPRGRFAARLARCTAVAGPDARAVTDVDPPDD</sequence>
<dbReference type="EMBL" id="AP035768">
    <property type="protein sequence ID" value="BFO13779.1"/>
    <property type="molecule type" value="Genomic_DNA"/>
</dbReference>
<dbReference type="InterPro" id="IPR018641">
    <property type="entry name" value="Trfase_1_rSAM/seldom-assoc"/>
</dbReference>
<reference evidence="2" key="2">
    <citation type="submission" date="2024-07" db="EMBL/GenBank/DDBJ databases">
        <title>Streptomyces haneummycinica sp. nov., a new antibiotic-producing actinobacterium isolated from marine sediment.</title>
        <authorList>
            <person name="Uemura M."/>
            <person name="Hamada M."/>
            <person name="Hirano S."/>
            <person name="Kobayashi K."/>
            <person name="Ohshiro T."/>
            <person name="Kobayashi T."/>
            <person name="Terahara T."/>
        </authorList>
    </citation>
    <scope>NUCLEOTIDE SEQUENCE</scope>
    <source>
        <strain evidence="2">KM77-8</strain>
    </source>
</reference>
<protein>
    <recommendedName>
        <fullName evidence="1">Glycosyltransferase 2-like domain-containing protein</fullName>
    </recommendedName>
</protein>
<dbReference type="AlphaFoldDB" id="A0AAT9H8L9"/>
<evidence type="ECO:0000259" key="1">
    <source>
        <dbReference type="Pfam" id="PF00535"/>
    </source>
</evidence>
<dbReference type="PANTHER" id="PTHR36529:SF1">
    <property type="entry name" value="GLYCOSYLTRANSFERASE"/>
    <property type="match status" value="1"/>
</dbReference>
<organism evidence="2">
    <name type="scientific">Streptomyces haneummycinicus</name>
    <dbReference type="NCBI Taxonomy" id="3074435"/>
    <lineage>
        <taxon>Bacteria</taxon>
        <taxon>Bacillati</taxon>
        <taxon>Actinomycetota</taxon>
        <taxon>Actinomycetes</taxon>
        <taxon>Kitasatosporales</taxon>
        <taxon>Streptomycetaceae</taxon>
        <taxon>Streptomyces</taxon>
    </lineage>
</organism>
<dbReference type="SUPFAM" id="SSF53448">
    <property type="entry name" value="Nucleotide-diphospho-sugar transferases"/>
    <property type="match status" value="2"/>
</dbReference>
<dbReference type="Gene3D" id="3.90.550.10">
    <property type="entry name" value="Spore Coat Polysaccharide Biosynthesis Protein SpsA, Chain A"/>
    <property type="match status" value="2"/>
</dbReference>
<dbReference type="Pfam" id="PF00535">
    <property type="entry name" value="Glycos_transf_2"/>
    <property type="match status" value="1"/>
</dbReference>
<dbReference type="PANTHER" id="PTHR36529">
    <property type="entry name" value="SLL1095 PROTEIN"/>
    <property type="match status" value="1"/>
</dbReference>
<feature type="domain" description="Glycosyltransferase 2-like" evidence="1">
    <location>
        <begin position="10"/>
        <end position="158"/>
    </location>
</feature>
<reference evidence="2" key="1">
    <citation type="submission" date="2024-06" db="EMBL/GenBank/DDBJ databases">
        <authorList>
            <consortium name="consrtm"/>
            <person name="Uemura M."/>
            <person name="Terahara T."/>
        </authorList>
    </citation>
    <scope>NUCLEOTIDE SEQUENCE</scope>
    <source>
        <strain evidence="2">KM77-8</strain>
    </source>
</reference>
<proteinExistence type="predicted"/>
<accession>A0AAT9H8L9</accession>
<dbReference type="Pfam" id="PF09837">
    <property type="entry name" value="DUF2064"/>
    <property type="match status" value="1"/>
</dbReference>
<dbReference type="CDD" id="cd04179">
    <property type="entry name" value="DPM_DPG-synthase_like"/>
    <property type="match status" value="1"/>
</dbReference>